<evidence type="ECO:0000313" key="1">
    <source>
        <dbReference type="EMBL" id="OSQ47502.1"/>
    </source>
</evidence>
<comment type="caution">
    <text evidence="1">The sequence shown here is derived from an EMBL/GenBank/DDBJ whole genome shotgun (WGS) entry which is preliminary data.</text>
</comment>
<sequence length="450" mass="49367">MANNAHLMAVRDRVLAEMAKADFAGADPFDGLESRLFRKSGLMGFRTARLAWLQAIKRGPGWLRSLAMIPPLRNGKTLALLQGAAGGVGLCDFRAELVALQNDDGGWGYPFAWQARAFYATRGQSNAIVTSFVVDALMAAGMADDDPVMGRAAVFLSRLWRDGFFAYLDHSDAEVHNVSLWAAWALHRIDPANPMIGSAVNRVLAAQNPDGSWAYGTRSHHRFIDGFHTGYVLDLLDRFRRAGDGGMAGLEKAIGRGYGFYRAKCFDGDGNPRSFAGRDGFVDCHAVAQSIASLCRFGEAAEANRIADWAIETLFDANRGVFYAGLGRFGPDRRVYMRWTQAWMVWALSIVIEKTAMIDATDVFDPTAPLVFAHPDPARPAKEDALRVLSEGAFRELFHVTRIEAQKMRASGDMEALYGLTRGLKTLQRIGGDRGIILNARRVEIGASAK</sequence>
<dbReference type="AlphaFoldDB" id="A0A1Y2LBA0"/>
<dbReference type="RefSeq" id="WP_085619622.1">
    <property type="nucleotide sequence ID" value="NZ_JFKB01000008.1"/>
</dbReference>
<dbReference type="Proteomes" id="UP000193396">
    <property type="component" value="Unassembled WGS sequence"/>
</dbReference>
<protein>
    <submittedName>
        <fullName evidence="1">Uncharacterized protein</fullName>
    </submittedName>
</protein>
<gene>
    <name evidence="1" type="ORF">TALK_13395</name>
</gene>
<name>A0A1Y2LBA0_9PROT</name>
<dbReference type="InterPro" id="IPR008930">
    <property type="entry name" value="Terpenoid_cyclase/PrenylTrfase"/>
</dbReference>
<reference evidence="1 2" key="1">
    <citation type="submission" date="2014-03" db="EMBL/GenBank/DDBJ databases">
        <title>The draft genome sequence of Thalassospira alkalitolerans JCM 18968.</title>
        <authorList>
            <person name="Lai Q."/>
            <person name="Shao Z."/>
        </authorList>
    </citation>
    <scope>NUCLEOTIDE SEQUENCE [LARGE SCALE GENOMIC DNA]</scope>
    <source>
        <strain evidence="1 2">JCM 18968</strain>
    </source>
</reference>
<dbReference type="SUPFAM" id="SSF48239">
    <property type="entry name" value="Terpenoid cyclases/Protein prenyltransferases"/>
    <property type="match status" value="1"/>
</dbReference>
<keyword evidence="2" id="KW-1185">Reference proteome</keyword>
<organism evidence="1 2">
    <name type="scientific">Thalassospira alkalitolerans</name>
    <dbReference type="NCBI Taxonomy" id="1293890"/>
    <lineage>
        <taxon>Bacteria</taxon>
        <taxon>Pseudomonadati</taxon>
        <taxon>Pseudomonadota</taxon>
        <taxon>Alphaproteobacteria</taxon>
        <taxon>Rhodospirillales</taxon>
        <taxon>Thalassospiraceae</taxon>
        <taxon>Thalassospira</taxon>
    </lineage>
</organism>
<proteinExistence type="predicted"/>
<dbReference type="EMBL" id="JFKB01000008">
    <property type="protein sequence ID" value="OSQ47502.1"/>
    <property type="molecule type" value="Genomic_DNA"/>
</dbReference>
<accession>A0A1Y2LBA0</accession>
<dbReference type="OrthoDB" id="9788790at2"/>
<dbReference type="STRING" id="1293890.TALK_13395"/>
<dbReference type="Gene3D" id="1.50.10.20">
    <property type="match status" value="2"/>
</dbReference>
<evidence type="ECO:0000313" key="2">
    <source>
        <dbReference type="Proteomes" id="UP000193396"/>
    </source>
</evidence>